<sequence>MLFKTLLILTVLAVLFPAVRRRFTRIGWCAYGAFVLFLLVSTISHG</sequence>
<dbReference type="AlphaFoldDB" id="W9H163"/>
<dbReference type="STRING" id="1385369.N825_04915"/>
<accession>W9H163</accession>
<organism evidence="1 2">
    <name type="scientific">Skermanella stibiiresistens SB22</name>
    <dbReference type="NCBI Taxonomy" id="1385369"/>
    <lineage>
        <taxon>Bacteria</taxon>
        <taxon>Pseudomonadati</taxon>
        <taxon>Pseudomonadota</taxon>
        <taxon>Alphaproteobacteria</taxon>
        <taxon>Rhodospirillales</taxon>
        <taxon>Azospirillaceae</taxon>
        <taxon>Skermanella</taxon>
    </lineage>
</organism>
<name>W9H163_9PROT</name>
<dbReference type="RefSeq" id="WP_157619259.1">
    <property type="nucleotide sequence ID" value="NZ_AVFL01000010.1"/>
</dbReference>
<dbReference type="EMBL" id="AVFL01000010">
    <property type="protein sequence ID" value="EWY39920.1"/>
    <property type="molecule type" value="Genomic_DNA"/>
</dbReference>
<reference evidence="1 2" key="1">
    <citation type="submission" date="2013-08" db="EMBL/GenBank/DDBJ databases">
        <title>The genome sequence of Skermanella stibiiresistens.</title>
        <authorList>
            <person name="Zhu W."/>
            <person name="Wang G."/>
        </authorList>
    </citation>
    <scope>NUCLEOTIDE SEQUENCE [LARGE SCALE GENOMIC DNA]</scope>
    <source>
        <strain evidence="1 2">SB22</strain>
    </source>
</reference>
<proteinExistence type="predicted"/>
<evidence type="ECO:0000313" key="1">
    <source>
        <dbReference type="EMBL" id="EWY39920.1"/>
    </source>
</evidence>
<keyword evidence="2" id="KW-1185">Reference proteome</keyword>
<evidence type="ECO:0000313" key="2">
    <source>
        <dbReference type="Proteomes" id="UP000019486"/>
    </source>
</evidence>
<comment type="caution">
    <text evidence="1">The sequence shown here is derived from an EMBL/GenBank/DDBJ whole genome shotgun (WGS) entry which is preliminary data.</text>
</comment>
<gene>
    <name evidence="1" type="ORF">N825_04915</name>
</gene>
<dbReference type="Proteomes" id="UP000019486">
    <property type="component" value="Unassembled WGS sequence"/>
</dbReference>
<protein>
    <submittedName>
        <fullName evidence="1">Uncharacterized protein</fullName>
    </submittedName>
</protein>